<evidence type="ECO:0000256" key="7">
    <source>
        <dbReference type="ARBA" id="ARBA00022837"/>
    </source>
</evidence>
<dbReference type="AlphaFoldDB" id="A0A3B3Y310"/>
<feature type="compositionally biased region" description="Basic and acidic residues" evidence="10">
    <location>
        <begin position="373"/>
        <end position="383"/>
    </location>
</feature>
<dbReference type="FunFam" id="1.20.90.10:FF:000002">
    <property type="entry name" value="Phospholipase A2 group III"/>
    <property type="match status" value="1"/>
</dbReference>
<feature type="compositionally biased region" description="Polar residues" evidence="10">
    <location>
        <begin position="507"/>
        <end position="516"/>
    </location>
</feature>
<feature type="compositionally biased region" description="Basic residues" evidence="10">
    <location>
        <begin position="384"/>
        <end position="410"/>
    </location>
</feature>
<evidence type="ECO:0000313" key="13">
    <source>
        <dbReference type="Proteomes" id="UP000261480"/>
    </source>
</evidence>
<dbReference type="Pfam" id="PF05826">
    <property type="entry name" value="Phospholip_A2_2"/>
    <property type="match status" value="1"/>
</dbReference>
<dbReference type="PROSITE" id="PS00118">
    <property type="entry name" value="PA2_HIS"/>
    <property type="match status" value="1"/>
</dbReference>
<evidence type="ECO:0000256" key="8">
    <source>
        <dbReference type="ARBA" id="ARBA00023098"/>
    </source>
</evidence>
<feature type="compositionally biased region" description="Basic and acidic residues" evidence="10">
    <location>
        <begin position="440"/>
        <end position="482"/>
    </location>
</feature>
<reference evidence="12" key="1">
    <citation type="submission" date="2025-08" db="UniProtKB">
        <authorList>
            <consortium name="Ensembl"/>
        </authorList>
    </citation>
    <scope>IDENTIFICATION</scope>
</reference>
<dbReference type="GO" id="GO:0005576">
    <property type="term" value="C:extracellular region"/>
    <property type="evidence" value="ECO:0007669"/>
    <property type="project" value="UniProtKB-SubCell"/>
</dbReference>
<protein>
    <recommendedName>
        <fullName evidence="3">phospholipase A2</fullName>
        <ecNumber evidence="3">3.1.1.4</ecNumber>
    </recommendedName>
</protein>
<dbReference type="GeneID" id="106907495"/>
<feature type="region of interest" description="Disordered" evidence="10">
    <location>
        <begin position="752"/>
        <end position="785"/>
    </location>
</feature>
<dbReference type="InterPro" id="IPR016090">
    <property type="entry name" value="PLA2-like_dom"/>
</dbReference>
<keyword evidence="5" id="KW-0479">Metal-binding</keyword>
<feature type="compositionally biased region" description="Polar residues" evidence="10">
    <location>
        <begin position="566"/>
        <end position="575"/>
    </location>
</feature>
<evidence type="ECO:0000256" key="10">
    <source>
        <dbReference type="SAM" id="MobiDB-lite"/>
    </source>
</evidence>
<accession>A0A3B3Y310</accession>
<dbReference type="OrthoDB" id="6075074at2759"/>
<organism evidence="12 13">
    <name type="scientific">Poecilia mexicana</name>
    <dbReference type="NCBI Taxonomy" id="48701"/>
    <lineage>
        <taxon>Eukaryota</taxon>
        <taxon>Metazoa</taxon>
        <taxon>Chordata</taxon>
        <taxon>Craniata</taxon>
        <taxon>Vertebrata</taxon>
        <taxon>Euteleostomi</taxon>
        <taxon>Actinopterygii</taxon>
        <taxon>Neopterygii</taxon>
        <taxon>Teleostei</taxon>
        <taxon>Neoteleostei</taxon>
        <taxon>Acanthomorphata</taxon>
        <taxon>Ovalentaria</taxon>
        <taxon>Atherinomorphae</taxon>
        <taxon>Cyprinodontiformes</taxon>
        <taxon>Poeciliidae</taxon>
        <taxon>Poeciliinae</taxon>
        <taxon>Poecilia</taxon>
    </lineage>
</organism>
<evidence type="ECO:0000256" key="3">
    <source>
        <dbReference type="ARBA" id="ARBA00013278"/>
    </source>
</evidence>
<reference evidence="12" key="2">
    <citation type="submission" date="2025-09" db="UniProtKB">
        <authorList>
            <consortium name="Ensembl"/>
        </authorList>
    </citation>
    <scope>IDENTIFICATION</scope>
</reference>
<dbReference type="GO" id="GO:0050482">
    <property type="term" value="P:arachidonate secretion"/>
    <property type="evidence" value="ECO:0007669"/>
    <property type="project" value="InterPro"/>
</dbReference>
<evidence type="ECO:0000256" key="5">
    <source>
        <dbReference type="ARBA" id="ARBA00022723"/>
    </source>
</evidence>
<sequence>MLARGAVCATRGAEKCHPPTIMWSVFFVLLSYLDRNVARGDFSSLASDADKESKEMFSVVNGTFCAKTSPLGGNVLYQVSDGAEVIRTVVSPGGQLVTCSVVVNRTEVKSFAHECSLGLEERSGTSRRPEEEEEEEARFARMDEARLACREFEESRAHSGGEDEQGKGLRRSKRGFTYPGTLWCGAGNMADNYNQLGDFADTDSCCRTHDHCPHVIHAFSSNYGYTNFKWHSICHCDCDEELKACLRQVNDTSSRVVGQAFFNVIGVPCFDFAYEEQCAERHWYGLCKRYDKFPIAVLREAVPYDYGGVDVIDELTVVPPKREESKKSDEEEQRESPTQSKISEPSLRNVVIAAEDFIKVLATVSTSQSSNADSDKEEGQNSEKKRKSTGAKKKANRKHKKKGKGRRRKQKTEAGVKAEEGAAGSKAEDILSLSNFISESNKRDQSSFDANRVDDREFELRRTDEPSNQVMKDEPASGKEKVSITSPLNVRKMLHESVEGMKEEVSLSESPMNLTPQKVKTRGQKKGGRKSGKKNSPSSSEHHRLNPVDSVPMIIDLLPTAEPEQRSSTTTSTASVPIVAPKVQRSRSKERGDKERRKKRKKVSSDTLIVPSDPQESSPESWTAFPLSGSPTSAPAPHTEQLLLRAPFYRPDSQVTALSPNFSASKRRRSKERVPRHRRRKTVILLSSQNLFSHSGPENANLVPTTPYNLVGRPGFASTPALRDTEAHDELRLLTTATPTVSTNLNKLLSEWQKSDQEQNEPETLPTSPIKVRSEKSWTTTSAAPSISPLQFSIERARAQFNRKKRRKALQLRRQQ</sequence>
<dbReference type="STRING" id="48701.ENSPMEP00000021752"/>
<keyword evidence="7" id="KW-0106">Calcium</keyword>
<dbReference type="InterPro" id="IPR036444">
    <property type="entry name" value="PLipase_A2_dom_sf"/>
</dbReference>
<feature type="region of interest" description="Disordered" evidence="10">
    <location>
        <begin position="365"/>
        <end position="637"/>
    </location>
</feature>
<evidence type="ECO:0000256" key="2">
    <source>
        <dbReference type="ARBA" id="ARBA00004613"/>
    </source>
</evidence>
<feature type="compositionally biased region" description="Basic and acidic residues" evidence="10">
    <location>
        <begin position="152"/>
        <end position="167"/>
    </location>
</feature>
<comment type="cofactor">
    <cofactor evidence="1">
        <name>Ca(2+)</name>
        <dbReference type="ChEBI" id="CHEBI:29108"/>
    </cofactor>
</comment>
<evidence type="ECO:0000313" key="12">
    <source>
        <dbReference type="Ensembl" id="ENSPMEP00000021752.1"/>
    </source>
</evidence>
<feature type="domain" description="Phospholipase A2-like central" evidence="11">
    <location>
        <begin position="178"/>
        <end position="271"/>
    </location>
</feature>
<evidence type="ECO:0000256" key="1">
    <source>
        <dbReference type="ARBA" id="ARBA00001913"/>
    </source>
</evidence>
<keyword evidence="4" id="KW-0964">Secreted</keyword>
<dbReference type="InterPro" id="IPR033113">
    <property type="entry name" value="PLA2_histidine"/>
</dbReference>
<feature type="region of interest" description="Disordered" evidence="10">
    <location>
        <begin position="152"/>
        <end position="172"/>
    </location>
</feature>
<dbReference type="CTD" id="147011"/>
<dbReference type="Gene3D" id="1.20.90.10">
    <property type="entry name" value="Phospholipase A2 domain"/>
    <property type="match status" value="1"/>
</dbReference>
<comment type="subcellular location">
    <subcellularLocation>
        <location evidence="2">Secreted</location>
    </subcellularLocation>
</comment>
<keyword evidence="9" id="KW-1015">Disulfide bond</keyword>
<dbReference type="GO" id="GO:0004623">
    <property type="term" value="F:phospholipase A2 activity"/>
    <property type="evidence" value="ECO:0007669"/>
    <property type="project" value="UniProtKB-EC"/>
</dbReference>
<feature type="compositionally biased region" description="Basic and acidic residues" evidence="10">
    <location>
        <begin position="493"/>
        <end position="505"/>
    </location>
</feature>
<keyword evidence="8" id="KW-0443">Lipid metabolism</keyword>
<evidence type="ECO:0000256" key="6">
    <source>
        <dbReference type="ARBA" id="ARBA00022801"/>
    </source>
</evidence>
<dbReference type="CDD" id="cd04704">
    <property type="entry name" value="PLA2_bee_venom_like"/>
    <property type="match status" value="1"/>
</dbReference>
<feature type="region of interest" description="Disordered" evidence="10">
    <location>
        <begin position="659"/>
        <end position="678"/>
    </location>
</feature>
<feature type="region of interest" description="Disordered" evidence="10">
    <location>
        <begin position="320"/>
        <end position="345"/>
    </location>
</feature>
<dbReference type="GO" id="GO:0006644">
    <property type="term" value="P:phospholipid metabolic process"/>
    <property type="evidence" value="ECO:0007669"/>
    <property type="project" value="InterPro"/>
</dbReference>
<keyword evidence="13" id="KW-1185">Reference proteome</keyword>
<dbReference type="SUPFAM" id="SSF48619">
    <property type="entry name" value="Phospholipase A2, PLA2"/>
    <property type="match status" value="1"/>
</dbReference>
<feature type="compositionally biased region" description="Basic residues" evidence="10">
    <location>
        <begin position="519"/>
        <end position="533"/>
    </location>
</feature>
<dbReference type="GO" id="GO:0046872">
    <property type="term" value="F:metal ion binding"/>
    <property type="evidence" value="ECO:0007669"/>
    <property type="project" value="UniProtKB-KW"/>
</dbReference>
<dbReference type="EC" id="3.1.1.4" evidence="3"/>
<evidence type="ECO:0000259" key="11">
    <source>
        <dbReference type="Pfam" id="PF05826"/>
    </source>
</evidence>
<dbReference type="Proteomes" id="UP000261480">
    <property type="component" value="Unplaced"/>
</dbReference>
<dbReference type="Ensembl" id="ENSPMET00000014451.1">
    <property type="protein sequence ID" value="ENSPMEP00000021752.1"/>
    <property type="gene ID" value="ENSPMEG00000002169.1"/>
</dbReference>
<dbReference type="PANTHER" id="PTHR12253">
    <property type="entry name" value="RH14732P"/>
    <property type="match status" value="1"/>
</dbReference>
<evidence type="ECO:0000256" key="9">
    <source>
        <dbReference type="ARBA" id="ARBA00023157"/>
    </source>
</evidence>
<feature type="compositionally biased region" description="Basic and acidic residues" evidence="10">
    <location>
        <begin position="411"/>
        <end position="420"/>
    </location>
</feature>
<feature type="compositionally biased region" description="Basic residues" evidence="10">
    <location>
        <begin position="665"/>
        <end position="678"/>
    </location>
</feature>
<evidence type="ECO:0000256" key="4">
    <source>
        <dbReference type="ARBA" id="ARBA00022525"/>
    </source>
</evidence>
<dbReference type="KEGG" id="pmei:106907495"/>
<feature type="compositionally biased region" description="Basic and acidic residues" evidence="10">
    <location>
        <begin position="320"/>
        <end position="329"/>
    </location>
</feature>
<proteinExistence type="predicted"/>
<name>A0A3B3Y310_9TELE</name>
<dbReference type="RefSeq" id="XP_014828716.1">
    <property type="nucleotide sequence ID" value="XM_014973230.1"/>
</dbReference>
<keyword evidence="6" id="KW-0378">Hydrolase</keyword>